<dbReference type="AlphaFoldDB" id="A0A1H2BF03"/>
<dbReference type="HAMAP" id="MF_01217">
    <property type="entry name" value="Acyl_carrier"/>
    <property type="match status" value="1"/>
</dbReference>
<comment type="function">
    <text evidence="3 5">Carrier of the growing fatty acid chain in fatty acid biosynthesis.</text>
</comment>
<dbReference type="NCBIfam" id="NF002150">
    <property type="entry name" value="PRK00982.1-4"/>
    <property type="match status" value="1"/>
</dbReference>
<comment type="subcellular location">
    <subcellularLocation>
        <location evidence="3">Cytoplasm</location>
    </subcellularLocation>
</comment>
<evidence type="ECO:0000256" key="2">
    <source>
        <dbReference type="ARBA" id="ARBA00022553"/>
    </source>
</evidence>
<dbReference type="Proteomes" id="UP000199679">
    <property type="component" value="Chromosome I"/>
</dbReference>
<dbReference type="STRING" id="652787.SAMN05216490_4086"/>
<keyword evidence="2 3" id="KW-0597">Phosphoprotein</keyword>
<dbReference type="InterPro" id="IPR003231">
    <property type="entry name" value="ACP"/>
</dbReference>
<dbReference type="Gene3D" id="1.10.1200.10">
    <property type="entry name" value="ACP-like"/>
    <property type="match status" value="1"/>
</dbReference>
<feature type="domain" description="Carrier" evidence="6">
    <location>
        <begin position="13"/>
        <end position="88"/>
    </location>
</feature>
<evidence type="ECO:0000256" key="3">
    <source>
        <dbReference type="HAMAP-Rule" id="MF_01217"/>
    </source>
</evidence>
<dbReference type="NCBIfam" id="NF002148">
    <property type="entry name" value="PRK00982.1-2"/>
    <property type="match status" value="1"/>
</dbReference>
<dbReference type="GO" id="GO:0000036">
    <property type="term" value="F:acyl carrier activity"/>
    <property type="evidence" value="ECO:0007669"/>
    <property type="project" value="UniProtKB-UniRule"/>
</dbReference>
<gene>
    <name evidence="3" type="primary">acpP</name>
    <name evidence="7" type="ORF">SAMN05216490_4086</name>
</gene>
<evidence type="ECO:0000256" key="1">
    <source>
        <dbReference type="ARBA" id="ARBA00022450"/>
    </source>
</evidence>
<dbReference type="EMBL" id="LT629740">
    <property type="protein sequence ID" value="SDT56845.1"/>
    <property type="molecule type" value="Genomic_DNA"/>
</dbReference>
<dbReference type="GO" id="GO:0005829">
    <property type="term" value="C:cytosol"/>
    <property type="evidence" value="ECO:0007669"/>
    <property type="project" value="TreeGrafter"/>
</dbReference>
<dbReference type="GO" id="GO:0000035">
    <property type="term" value="F:acyl binding"/>
    <property type="evidence" value="ECO:0007669"/>
    <property type="project" value="TreeGrafter"/>
</dbReference>
<evidence type="ECO:0000313" key="8">
    <source>
        <dbReference type="Proteomes" id="UP000199679"/>
    </source>
</evidence>
<dbReference type="GO" id="GO:0009245">
    <property type="term" value="P:lipid A biosynthetic process"/>
    <property type="evidence" value="ECO:0007669"/>
    <property type="project" value="TreeGrafter"/>
</dbReference>
<name>A0A1H2BF03_MUCMA</name>
<sequence length="108" mass="12472">MNRSYAGRVSKMDDINVKIYQFIKDRLGIDESAITNSASFYDDLNVDSLDFCELIVDIEKEFDMTIPDDMYEKFTTVGSLINYVFKQTNLKTSKEPEMSTDLEERIAS</sequence>
<dbReference type="UniPathway" id="UPA00094"/>
<dbReference type="InterPro" id="IPR036736">
    <property type="entry name" value="ACP-like_sf"/>
</dbReference>
<proteinExistence type="inferred from homology"/>
<keyword evidence="3" id="KW-0444">Lipid biosynthesis</keyword>
<dbReference type="InterPro" id="IPR009081">
    <property type="entry name" value="PP-bd_ACP"/>
</dbReference>
<evidence type="ECO:0000256" key="5">
    <source>
        <dbReference type="RuleBase" id="RU003545"/>
    </source>
</evidence>
<dbReference type="GO" id="GO:0016020">
    <property type="term" value="C:membrane"/>
    <property type="evidence" value="ECO:0007669"/>
    <property type="project" value="GOC"/>
</dbReference>
<protein>
    <recommendedName>
        <fullName evidence="3 4">Acyl carrier protein</fullName>
        <shortName evidence="3">ACP</shortName>
    </recommendedName>
</protein>
<evidence type="ECO:0000259" key="6">
    <source>
        <dbReference type="PROSITE" id="PS50075"/>
    </source>
</evidence>
<reference evidence="7 8" key="1">
    <citation type="submission" date="2016-10" db="EMBL/GenBank/DDBJ databases">
        <authorList>
            <person name="de Groot N.N."/>
        </authorList>
    </citation>
    <scope>NUCLEOTIDE SEQUENCE [LARGE SCALE GENOMIC DNA]</scope>
    <source>
        <strain evidence="7 8">MP1X4</strain>
    </source>
</reference>
<dbReference type="NCBIfam" id="TIGR00517">
    <property type="entry name" value="acyl_carrier"/>
    <property type="match status" value="1"/>
</dbReference>
<keyword evidence="1 3" id="KW-0596">Phosphopantetheine</keyword>
<evidence type="ECO:0000313" key="7">
    <source>
        <dbReference type="EMBL" id="SDT56845.1"/>
    </source>
</evidence>
<comment type="PTM">
    <text evidence="3">4'-phosphopantetheine is transferred from CoA to a specific serine of apo-ACP by AcpS. This modification is essential for activity because fatty acids are bound in thioester linkage to the sulfhydryl of the prosthetic group.</text>
</comment>
<comment type="similarity">
    <text evidence="3">Belongs to the acyl carrier protein (ACP) family.</text>
</comment>
<dbReference type="PROSITE" id="PS50075">
    <property type="entry name" value="CARRIER"/>
    <property type="match status" value="1"/>
</dbReference>
<keyword evidence="3" id="KW-0275">Fatty acid biosynthesis</keyword>
<organism evidence="7 8">
    <name type="scientific">Mucilaginibacter mallensis</name>
    <dbReference type="NCBI Taxonomy" id="652787"/>
    <lineage>
        <taxon>Bacteria</taxon>
        <taxon>Pseudomonadati</taxon>
        <taxon>Bacteroidota</taxon>
        <taxon>Sphingobacteriia</taxon>
        <taxon>Sphingobacteriales</taxon>
        <taxon>Sphingobacteriaceae</taxon>
        <taxon>Mucilaginibacter</taxon>
    </lineage>
</organism>
<keyword evidence="8" id="KW-1185">Reference proteome</keyword>
<dbReference type="PANTHER" id="PTHR20863:SF76">
    <property type="entry name" value="CARRIER DOMAIN-CONTAINING PROTEIN"/>
    <property type="match status" value="1"/>
</dbReference>
<comment type="PTM">
    <text evidence="5">4'-phosphopantetheine is transferred from CoA to a specific serine of apo-ACP by acpS.</text>
</comment>
<keyword evidence="3" id="KW-0276">Fatty acid metabolism</keyword>
<dbReference type="Pfam" id="PF00550">
    <property type="entry name" value="PP-binding"/>
    <property type="match status" value="1"/>
</dbReference>
<keyword evidence="3" id="KW-0443">Lipid metabolism</keyword>
<dbReference type="PANTHER" id="PTHR20863">
    <property type="entry name" value="ACYL CARRIER PROTEIN"/>
    <property type="match status" value="1"/>
</dbReference>
<feature type="modified residue" description="O-(pantetheine 4'-phosphoryl)serine" evidence="3">
    <location>
        <position position="48"/>
    </location>
</feature>
<comment type="pathway">
    <text evidence="3 5">Lipid metabolism; fatty acid biosynthesis.</text>
</comment>
<keyword evidence="3" id="KW-0963">Cytoplasm</keyword>
<dbReference type="SUPFAM" id="SSF47336">
    <property type="entry name" value="ACP-like"/>
    <property type="match status" value="1"/>
</dbReference>
<evidence type="ECO:0000256" key="4">
    <source>
        <dbReference type="NCBIfam" id="TIGR00517"/>
    </source>
</evidence>
<accession>A0A1H2BF03</accession>